<dbReference type="AlphaFoldDB" id="A0A6S7DJD8"/>
<name>A0A6S7DJD8_9BURK</name>
<keyword evidence="1" id="KW-1133">Transmembrane helix</keyword>
<dbReference type="InterPro" id="IPR032623">
    <property type="entry name" value="FecR_N"/>
</dbReference>
<evidence type="ECO:0000259" key="3">
    <source>
        <dbReference type="Pfam" id="PF16220"/>
    </source>
</evidence>
<dbReference type="PANTHER" id="PTHR30273">
    <property type="entry name" value="PERIPLASMIC SIGNAL SENSOR AND SIGMA FACTOR ACTIVATOR FECR-RELATED"/>
    <property type="match status" value="1"/>
</dbReference>
<keyword evidence="5" id="KW-1185">Reference proteome</keyword>
<dbReference type="Gene3D" id="2.60.120.1440">
    <property type="match status" value="1"/>
</dbReference>
<dbReference type="EMBL" id="CADIKW010000008">
    <property type="protein sequence ID" value="CAB3886200.1"/>
    <property type="molecule type" value="Genomic_DNA"/>
</dbReference>
<organism evidence="4 5">
    <name type="scientific">Achromobacter dolens</name>
    <dbReference type="NCBI Taxonomy" id="1287738"/>
    <lineage>
        <taxon>Bacteria</taxon>
        <taxon>Pseudomonadati</taxon>
        <taxon>Pseudomonadota</taxon>
        <taxon>Betaproteobacteria</taxon>
        <taxon>Burkholderiales</taxon>
        <taxon>Alcaligenaceae</taxon>
        <taxon>Achromobacter</taxon>
    </lineage>
</organism>
<evidence type="ECO:0000313" key="4">
    <source>
        <dbReference type="EMBL" id="CAB3886200.1"/>
    </source>
</evidence>
<dbReference type="InterPro" id="IPR006860">
    <property type="entry name" value="FecR"/>
</dbReference>
<feature type="domain" description="FecR protein" evidence="2">
    <location>
        <begin position="130"/>
        <end position="222"/>
    </location>
</feature>
<evidence type="ECO:0008006" key="6">
    <source>
        <dbReference type="Google" id="ProtNLM"/>
    </source>
</evidence>
<dbReference type="RefSeq" id="WP_175167732.1">
    <property type="nucleotide sequence ID" value="NZ_CADIKW010000008.1"/>
</dbReference>
<feature type="transmembrane region" description="Helical" evidence="1">
    <location>
        <begin position="102"/>
        <end position="122"/>
    </location>
</feature>
<dbReference type="Proteomes" id="UP000494272">
    <property type="component" value="Unassembled WGS sequence"/>
</dbReference>
<evidence type="ECO:0000259" key="2">
    <source>
        <dbReference type="Pfam" id="PF04773"/>
    </source>
</evidence>
<dbReference type="GO" id="GO:0016989">
    <property type="term" value="F:sigma factor antagonist activity"/>
    <property type="evidence" value="ECO:0007669"/>
    <property type="project" value="TreeGrafter"/>
</dbReference>
<evidence type="ECO:0000313" key="5">
    <source>
        <dbReference type="Proteomes" id="UP000494272"/>
    </source>
</evidence>
<dbReference type="Pfam" id="PF16220">
    <property type="entry name" value="DUF4880"/>
    <property type="match status" value="1"/>
</dbReference>
<keyword evidence="1" id="KW-0472">Membrane</keyword>
<keyword evidence="1" id="KW-0812">Transmembrane</keyword>
<protein>
    <recommendedName>
        <fullName evidence="6">Protein FecR</fullName>
    </recommendedName>
</protein>
<evidence type="ECO:0000256" key="1">
    <source>
        <dbReference type="SAM" id="Phobius"/>
    </source>
</evidence>
<dbReference type="InterPro" id="IPR012373">
    <property type="entry name" value="Ferrdict_sens_TM"/>
</dbReference>
<accession>A0A6S7DJD8</accession>
<dbReference type="PIRSF" id="PIRSF018266">
    <property type="entry name" value="FecR"/>
    <property type="match status" value="1"/>
</dbReference>
<feature type="domain" description="FecR N-terminal" evidence="3">
    <location>
        <begin position="12"/>
        <end position="51"/>
    </location>
</feature>
<dbReference type="GeneID" id="94357265"/>
<dbReference type="PANTHER" id="PTHR30273:SF2">
    <property type="entry name" value="PROTEIN FECR"/>
    <property type="match status" value="1"/>
</dbReference>
<sequence length="347" mass="37604">MRRVPIPDAIAEQAARWVVRLSSDDAAERDAAQRELEAWVRQSPMHEAAARGMRLVVDRMQDLRGSAAQSGAKSGAKSGAPARAGFEAAFAHSGKRRASRMLFAIGAALLVAAAGGMTLRVYPASYLMADVRSVTGEWRVELLEDGSRVTLAGDSAVNLRFDRQRRELELVQGQALIEVAKDALRPFVVRTREARLVALGTRFAVDRHDGVTKLAMIESRVRVEAAGTPPTQALVVRAGQRVAVTAQGVGPIAAVDPGQVEDAWRFHQLAARDQPLADVLEELNRHRSGRIFYDEAALAGIRMTVVLPLDDTGRALRLLAESVPGLTLRFASSYFVWVGRTGGEAAR</sequence>
<gene>
    <name evidence="4" type="ORF">LMG26841_03720</name>
</gene>
<dbReference type="Pfam" id="PF04773">
    <property type="entry name" value="FecR"/>
    <property type="match status" value="1"/>
</dbReference>
<reference evidence="4 5" key="1">
    <citation type="submission" date="2020-04" db="EMBL/GenBank/DDBJ databases">
        <authorList>
            <person name="De Canck E."/>
        </authorList>
    </citation>
    <scope>NUCLEOTIDE SEQUENCE [LARGE SCALE GENOMIC DNA]</scope>
    <source>
        <strain evidence="4 5">LMG 26841</strain>
    </source>
</reference>
<proteinExistence type="predicted"/>